<accession>A0A267FHD9</accession>
<gene>
    <name evidence="1" type="ORF">BOX15_Mlig015048g1</name>
    <name evidence="2" type="ORF">BOX15_Mlig033010g1</name>
</gene>
<evidence type="ECO:0000313" key="1">
    <source>
        <dbReference type="EMBL" id="PAA52343.1"/>
    </source>
</evidence>
<comment type="caution">
    <text evidence="2">The sequence shown here is derived from an EMBL/GenBank/DDBJ whole genome shotgun (WGS) entry which is preliminary data.</text>
</comment>
<keyword evidence="3" id="KW-1185">Reference proteome</keyword>
<reference evidence="2 3" key="1">
    <citation type="submission" date="2017-06" db="EMBL/GenBank/DDBJ databases">
        <title>A platform for efficient transgenesis in Macrostomum lignano, a flatworm model organism for stem cell research.</title>
        <authorList>
            <person name="Berezikov E."/>
        </authorList>
    </citation>
    <scope>NUCLEOTIDE SEQUENCE [LARGE SCALE GENOMIC DNA]</scope>
    <source>
        <strain evidence="2">DV1</strain>
        <tissue evidence="2">Whole organism</tissue>
    </source>
</reference>
<name>A0A267FHD9_9PLAT</name>
<organism evidence="2 3">
    <name type="scientific">Macrostomum lignano</name>
    <dbReference type="NCBI Taxonomy" id="282301"/>
    <lineage>
        <taxon>Eukaryota</taxon>
        <taxon>Metazoa</taxon>
        <taxon>Spiralia</taxon>
        <taxon>Lophotrochozoa</taxon>
        <taxon>Platyhelminthes</taxon>
        <taxon>Rhabditophora</taxon>
        <taxon>Macrostomorpha</taxon>
        <taxon>Macrostomida</taxon>
        <taxon>Macrostomidae</taxon>
        <taxon>Macrostomum</taxon>
    </lineage>
</organism>
<evidence type="ECO:0000313" key="2">
    <source>
        <dbReference type="EMBL" id="PAA73205.1"/>
    </source>
</evidence>
<dbReference type="AlphaFoldDB" id="A0A267FHD9"/>
<dbReference type="EMBL" id="NIVC01003259">
    <property type="protein sequence ID" value="PAA52343.1"/>
    <property type="molecule type" value="Genomic_DNA"/>
</dbReference>
<dbReference type="Proteomes" id="UP000215902">
    <property type="component" value="Unassembled WGS sequence"/>
</dbReference>
<sequence>MSEVTDVKKIIRLRPSTLLESSSADDFKFEDELCSRRLALFFDARNESVTDEYADFLKECSFNVKRSLEQQYESKLGSCLSDSVNNSEVQQLIVVVIAGNAFMKDVLDFMTMGTFPNCQNRCLLFCRAGEESLDDTKLANEFSNANFKYKCTTIAYIVAKET</sequence>
<dbReference type="EMBL" id="NIVC01001024">
    <property type="protein sequence ID" value="PAA73205.1"/>
    <property type="molecule type" value="Genomic_DNA"/>
</dbReference>
<protein>
    <submittedName>
        <fullName evidence="2">Uncharacterized protein</fullName>
    </submittedName>
</protein>
<evidence type="ECO:0000313" key="3">
    <source>
        <dbReference type="Proteomes" id="UP000215902"/>
    </source>
</evidence>
<proteinExistence type="predicted"/>
<feature type="non-terminal residue" evidence="2">
    <location>
        <position position="162"/>
    </location>
</feature>